<reference evidence="1" key="1">
    <citation type="journal article" date="2021" name="PeerJ">
        <title>Extensive microbial diversity within the chicken gut microbiome revealed by metagenomics and culture.</title>
        <authorList>
            <person name="Gilroy R."/>
            <person name="Ravi A."/>
            <person name="Getino M."/>
            <person name="Pursley I."/>
            <person name="Horton D.L."/>
            <person name="Alikhan N.F."/>
            <person name="Baker D."/>
            <person name="Gharbi K."/>
            <person name="Hall N."/>
            <person name="Watson M."/>
            <person name="Adriaenssens E.M."/>
            <person name="Foster-Nyarko E."/>
            <person name="Jarju S."/>
            <person name="Secka A."/>
            <person name="Antonio M."/>
            <person name="Oren A."/>
            <person name="Chaudhuri R.R."/>
            <person name="La Ragione R."/>
            <person name="Hildebrand F."/>
            <person name="Pallen M.J."/>
        </authorList>
    </citation>
    <scope>NUCLEOTIDE SEQUENCE</scope>
    <source>
        <strain evidence="1">MalCec1-1739</strain>
    </source>
</reference>
<sequence>MDNSLIVQQIVSAIGKVLAFDKFNDSSEQIVTDIYLQPVQADSVLNIYDDDDLLLAECCDGLASLDSSDFYGMFRSAAEDAIKRLKTQKAMDGLNIFQPFSFVLINDEREHLCDIDVIDTDTIVLNDKLLSGWENELDEFIEKLLAD</sequence>
<accession>A0A9D2UID6</accession>
<gene>
    <name evidence="1" type="ORF">IAA93_04245</name>
</gene>
<protein>
    <submittedName>
        <fullName evidence="1">Uncharacterized protein</fullName>
    </submittedName>
</protein>
<organism evidence="1 2">
    <name type="scientific">Candidatus Avibacteroides avistercoris</name>
    <dbReference type="NCBI Taxonomy" id="2840690"/>
    <lineage>
        <taxon>Bacteria</taxon>
        <taxon>Pseudomonadati</taxon>
        <taxon>Bacteroidota</taxon>
        <taxon>Bacteroidia</taxon>
        <taxon>Bacteroidales</taxon>
        <taxon>Bacteroidaceae</taxon>
        <taxon>Bacteroidaceae incertae sedis</taxon>
        <taxon>Candidatus Avibacteroides</taxon>
    </lineage>
</organism>
<dbReference type="AlphaFoldDB" id="A0A9D2UID6"/>
<proteinExistence type="predicted"/>
<name>A0A9D2UID6_9BACT</name>
<comment type="caution">
    <text evidence="1">The sequence shown here is derived from an EMBL/GenBank/DDBJ whole genome shotgun (WGS) entry which is preliminary data.</text>
</comment>
<reference evidence="1" key="2">
    <citation type="submission" date="2021-04" db="EMBL/GenBank/DDBJ databases">
        <authorList>
            <person name="Gilroy R."/>
        </authorList>
    </citation>
    <scope>NUCLEOTIDE SEQUENCE</scope>
    <source>
        <strain evidence="1">MalCec1-1739</strain>
    </source>
</reference>
<evidence type="ECO:0000313" key="1">
    <source>
        <dbReference type="EMBL" id="HJD52919.1"/>
    </source>
</evidence>
<dbReference type="Proteomes" id="UP000787625">
    <property type="component" value="Unassembled WGS sequence"/>
</dbReference>
<dbReference type="EMBL" id="DWUP01000087">
    <property type="protein sequence ID" value="HJD52919.1"/>
    <property type="molecule type" value="Genomic_DNA"/>
</dbReference>
<evidence type="ECO:0000313" key="2">
    <source>
        <dbReference type="Proteomes" id="UP000787625"/>
    </source>
</evidence>